<evidence type="ECO:0000313" key="2">
    <source>
        <dbReference type="Proteomes" id="UP000030641"/>
    </source>
</evidence>
<keyword evidence="2" id="KW-1185">Reference proteome</keyword>
<dbReference type="AlphaFoldDB" id="A0A074Z2H2"/>
<name>A0A074Z2H2_AURSE</name>
<protein>
    <submittedName>
        <fullName evidence="1">Uncharacterized protein</fullName>
    </submittedName>
</protein>
<reference evidence="1 2" key="1">
    <citation type="journal article" date="2014" name="BMC Genomics">
        <title>Genome sequencing of four Aureobasidium pullulans varieties: biotechnological potential, stress tolerance, and description of new species.</title>
        <authorList>
            <person name="Gostin Ar C."/>
            <person name="Ohm R.A."/>
            <person name="Kogej T."/>
            <person name="Sonjak S."/>
            <person name="Turk M."/>
            <person name="Zajc J."/>
            <person name="Zalar P."/>
            <person name="Grube M."/>
            <person name="Sun H."/>
            <person name="Han J."/>
            <person name="Sharma A."/>
            <person name="Chiniquy J."/>
            <person name="Ngan C.Y."/>
            <person name="Lipzen A."/>
            <person name="Barry K."/>
            <person name="Grigoriev I.V."/>
            <person name="Gunde-Cimerman N."/>
        </authorList>
    </citation>
    <scope>NUCLEOTIDE SEQUENCE [LARGE SCALE GENOMIC DNA]</scope>
    <source>
        <strain evidence="1 2">EXF-2481</strain>
    </source>
</reference>
<organism evidence="1 2">
    <name type="scientific">Aureobasidium subglaciale (strain EXF-2481)</name>
    <name type="common">Aureobasidium pullulans var. subglaciale</name>
    <dbReference type="NCBI Taxonomy" id="1043005"/>
    <lineage>
        <taxon>Eukaryota</taxon>
        <taxon>Fungi</taxon>
        <taxon>Dikarya</taxon>
        <taxon>Ascomycota</taxon>
        <taxon>Pezizomycotina</taxon>
        <taxon>Dothideomycetes</taxon>
        <taxon>Dothideomycetidae</taxon>
        <taxon>Dothideales</taxon>
        <taxon>Saccotheciaceae</taxon>
        <taxon>Aureobasidium</taxon>
    </lineage>
</organism>
<gene>
    <name evidence="1" type="ORF">AUEXF2481DRAFT_142022</name>
</gene>
<proteinExistence type="predicted"/>
<dbReference type="InParanoid" id="A0A074Z2H2"/>
<dbReference type="STRING" id="1043005.A0A074Z2H2"/>
<evidence type="ECO:0000313" key="1">
    <source>
        <dbReference type="EMBL" id="KER00538.1"/>
    </source>
</evidence>
<dbReference type="Proteomes" id="UP000030641">
    <property type="component" value="Unassembled WGS sequence"/>
</dbReference>
<dbReference type="OrthoDB" id="4187154at2759"/>
<dbReference type="GeneID" id="25362078"/>
<dbReference type="EMBL" id="KL584749">
    <property type="protein sequence ID" value="KER00538.1"/>
    <property type="molecule type" value="Genomic_DNA"/>
</dbReference>
<dbReference type="RefSeq" id="XP_013349040.1">
    <property type="nucleotide sequence ID" value="XM_013493586.1"/>
</dbReference>
<accession>A0A074Z2H2</accession>
<dbReference type="HOGENOM" id="CLU_1578203_0_0_1"/>
<sequence length="169" mass="18858">MARQESVTVINNQCPEPPIIQKAVSIRLWQLMQRRLRDPTAGKALKSIKISDSKLPAPAHGEDIDSILDFANDPELLSVPQASACLEPDDLAVDLDLLEVGYGDEWEDLFTDAGLDRGRVDDDMLDCSYDEPAAHDDQSLVTSLVYDTSPRLFEEGILELDDWDDLDML</sequence>